<dbReference type="InterPro" id="IPR036028">
    <property type="entry name" value="SH3-like_dom_sf"/>
</dbReference>
<feature type="domain" description="SH3" evidence="2">
    <location>
        <begin position="15"/>
        <end position="62"/>
    </location>
</feature>
<dbReference type="Pfam" id="PF00018">
    <property type="entry name" value="SH3_1"/>
    <property type="match status" value="1"/>
</dbReference>
<evidence type="ECO:0000313" key="4">
    <source>
        <dbReference type="Proteomes" id="UP000070544"/>
    </source>
</evidence>
<evidence type="ECO:0000259" key="2">
    <source>
        <dbReference type="Pfam" id="PF00018"/>
    </source>
</evidence>
<accession>A0A139ACW2</accession>
<keyword evidence="1" id="KW-0728">SH3 domain</keyword>
<dbReference type="EMBL" id="KQ965767">
    <property type="protein sequence ID" value="KXS14652.1"/>
    <property type="molecule type" value="Genomic_DNA"/>
</dbReference>
<dbReference type="Gene3D" id="2.30.30.40">
    <property type="entry name" value="SH3 Domains"/>
    <property type="match status" value="1"/>
</dbReference>
<dbReference type="AlphaFoldDB" id="A0A139ACW2"/>
<dbReference type="SUPFAM" id="SSF50044">
    <property type="entry name" value="SH3-domain"/>
    <property type="match status" value="1"/>
</dbReference>
<feature type="non-terminal residue" evidence="3">
    <location>
        <position position="140"/>
    </location>
</feature>
<evidence type="ECO:0000313" key="3">
    <source>
        <dbReference type="EMBL" id="KXS14652.1"/>
    </source>
</evidence>
<protein>
    <recommendedName>
        <fullName evidence="2">SH3 domain-containing protein</fullName>
    </recommendedName>
</protein>
<keyword evidence="4" id="KW-1185">Reference proteome</keyword>
<dbReference type="InterPro" id="IPR001452">
    <property type="entry name" value="SH3_domain"/>
</dbReference>
<reference evidence="3 4" key="1">
    <citation type="journal article" date="2015" name="Genome Biol. Evol.">
        <title>Phylogenomic analyses indicate that early fungi evolved digesting cell walls of algal ancestors of land plants.</title>
        <authorList>
            <person name="Chang Y."/>
            <person name="Wang S."/>
            <person name="Sekimoto S."/>
            <person name="Aerts A.L."/>
            <person name="Choi C."/>
            <person name="Clum A."/>
            <person name="LaButti K.M."/>
            <person name="Lindquist E.A."/>
            <person name="Yee Ngan C."/>
            <person name="Ohm R.A."/>
            <person name="Salamov A.A."/>
            <person name="Grigoriev I.V."/>
            <person name="Spatafora J.W."/>
            <person name="Berbee M.L."/>
        </authorList>
    </citation>
    <scope>NUCLEOTIDE SEQUENCE [LARGE SCALE GENOMIC DNA]</scope>
    <source>
        <strain evidence="3 4">JEL478</strain>
    </source>
</reference>
<gene>
    <name evidence="3" type="ORF">M427DRAFT_70441</name>
</gene>
<sequence length="140" mass="15663">MDSSCFASLAGWVLRARVPYVPTSRREIEVEPGDEVQVTHWDSDRAICRVKNLRTGKTGWIPLVNDIFDLEVAMAVIPYARNRTFKVCLQGKSLSPSDIEQLNAVIDMDDSDLTHLWLKSVNPEVLESITASLAECGKLM</sequence>
<proteinExistence type="predicted"/>
<organism evidence="3 4">
    <name type="scientific">Gonapodya prolifera (strain JEL478)</name>
    <name type="common">Monoblepharis prolifera</name>
    <dbReference type="NCBI Taxonomy" id="1344416"/>
    <lineage>
        <taxon>Eukaryota</taxon>
        <taxon>Fungi</taxon>
        <taxon>Fungi incertae sedis</taxon>
        <taxon>Chytridiomycota</taxon>
        <taxon>Chytridiomycota incertae sedis</taxon>
        <taxon>Monoblepharidomycetes</taxon>
        <taxon>Monoblepharidales</taxon>
        <taxon>Gonapodyaceae</taxon>
        <taxon>Gonapodya</taxon>
    </lineage>
</organism>
<name>A0A139ACW2_GONPJ</name>
<evidence type="ECO:0000256" key="1">
    <source>
        <dbReference type="ARBA" id="ARBA00022443"/>
    </source>
</evidence>
<dbReference type="Proteomes" id="UP000070544">
    <property type="component" value="Unassembled WGS sequence"/>
</dbReference>